<name>A0A1D2AHT7_ORNBR</name>
<protein>
    <submittedName>
        <fullName evidence="1">Uncharacterized protein</fullName>
    </submittedName>
</protein>
<feature type="non-terminal residue" evidence="1">
    <location>
        <position position="1"/>
    </location>
</feature>
<proteinExistence type="predicted"/>
<dbReference type="EMBL" id="GETE01001130">
    <property type="protein sequence ID" value="JAT78769.1"/>
    <property type="molecule type" value="Transcribed_RNA"/>
</dbReference>
<organism evidence="1">
    <name type="scientific">Ornithodoros brasiliensis</name>
    <name type="common">Mouro tick</name>
    <dbReference type="NCBI Taxonomy" id="888526"/>
    <lineage>
        <taxon>Eukaryota</taxon>
        <taxon>Metazoa</taxon>
        <taxon>Ecdysozoa</taxon>
        <taxon>Arthropoda</taxon>
        <taxon>Chelicerata</taxon>
        <taxon>Arachnida</taxon>
        <taxon>Acari</taxon>
        <taxon>Parasitiformes</taxon>
        <taxon>Ixodida</taxon>
        <taxon>Ixodoidea</taxon>
        <taxon>Argasidae</taxon>
        <taxon>Ornithodorinae</taxon>
        <taxon>Ornithodoros</taxon>
    </lineage>
</organism>
<accession>A0A1D2AHT7</accession>
<sequence length="199" mass="20806">VVVCGCVFFGVAHGQSCIDVTLPNILGLGDCLNDSLSNCQLNLDEVAPPVVPLAECLIGGLADTLNPIPLLYNLRDVLSVVLRRLGVSVNIMPVLNFLCSPLGINLLNCEAVGYRGVCGQPIVVSLPSALNVGECLNRTLVFCERGERVTEPVVTGLTGALTCLLNGNRSQGGEEAALRGVGCALLQTLVSDEDGHSPR</sequence>
<reference evidence="1" key="1">
    <citation type="submission" date="2016-07" db="EMBL/GenBank/DDBJ databases">
        <title>Salivary Glands transcriptome analysis on engorged females of Ornithodoros brasiliensis (Acari:Argasidae).</title>
        <authorList>
            <person name="Simons S.M."/>
            <person name="Carvalho E."/>
            <person name="Junqueira-de-Azevedo I."/>
            <person name="Ho P.L."/>
            <person name="Giovanni D."/>
            <person name="Mendonca R."/>
            <person name="Onofrio V."/>
            <person name="Landulfo G."/>
            <person name="Ramirez D."/>
            <person name="Barros-Battesti D."/>
        </authorList>
    </citation>
    <scope>NUCLEOTIDE SEQUENCE</scope>
    <source>
        <strain evidence="1">Female</strain>
        <tissue evidence="1">Salivary gland</tissue>
    </source>
</reference>
<evidence type="ECO:0000313" key="1">
    <source>
        <dbReference type="EMBL" id="JAT78769.1"/>
    </source>
</evidence>
<dbReference type="AlphaFoldDB" id="A0A1D2AHT7"/>